<proteinExistence type="predicted"/>
<sequence>MSSPSSSRPTSANTERPSIPRTVWALGWVSLLMDISSEMVQTMLPLFLVGSMGAPAILIGLLEGVSVVIAMVVRLGAGILSDRWRSRKGLVSFGYGLAALSKLFFPLAESIFGIACGKFLDRIGKGIRSAPRDALLADASPAAIRGACFGLRKSMDSLGGVIGPLIAVLVLFASQDNFRLLFWLAVIPATLAVCVLLLGVREPDRITPDKPGKPPIDWYAARRLGQAFWTLIALAALLGAARFSEAFLLLRAHESGIALTWAPLVILGMHLVYSAVAYPVGRLSDRLGRHAMLPLSLVFLAAANVLLALWPGNLVMLALALGLWGLHMGFSQGVLATLVADVAPTNLRGTAFGLFNLSTGLAVLFGNLLAGLLWDSWGSVATFSAGAIFALLTLAGSFFLKLPSHRLA</sequence>
<evidence type="ECO:0000313" key="8">
    <source>
        <dbReference type="Proteomes" id="UP000245212"/>
    </source>
</evidence>
<name>A0A2V1K213_9BURK</name>
<protein>
    <submittedName>
        <fullName evidence="7">MFS transporter</fullName>
    </submittedName>
</protein>
<comment type="subcellular location">
    <subcellularLocation>
        <location evidence="1">Membrane</location>
    </subcellularLocation>
</comment>
<dbReference type="SUPFAM" id="SSF103473">
    <property type="entry name" value="MFS general substrate transporter"/>
    <property type="match status" value="1"/>
</dbReference>
<reference evidence="8" key="1">
    <citation type="submission" date="2018-05" db="EMBL/GenBank/DDBJ databases">
        <authorList>
            <person name="Li Y."/>
        </authorList>
    </citation>
    <scope>NUCLEOTIDE SEQUENCE [LARGE SCALE GENOMIC DNA]</scope>
    <source>
        <strain evidence="8">3d-2-2</strain>
    </source>
</reference>
<dbReference type="Gene3D" id="1.20.1250.20">
    <property type="entry name" value="MFS general substrate transporter like domains"/>
    <property type="match status" value="1"/>
</dbReference>
<evidence type="ECO:0000256" key="2">
    <source>
        <dbReference type="ARBA" id="ARBA00022692"/>
    </source>
</evidence>
<feature type="transmembrane region" description="Helical" evidence="5">
    <location>
        <begin position="46"/>
        <end position="73"/>
    </location>
</feature>
<dbReference type="GO" id="GO:0022857">
    <property type="term" value="F:transmembrane transporter activity"/>
    <property type="evidence" value="ECO:0007669"/>
    <property type="project" value="InterPro"/>
</dbReference>
<evidence type="ECO:0000313" key="7">
    <source>
        <dbReference type="EMBL" id="PWF25141.1"/>
    </source>
</evidence>
<feature type="transmembrane region" description="Helical" evidence="5">
    <location>
        <begin position="380"/>
        <end position="400"/>
    </location>
</feature>
<dbReference type="Pfam" id="PF00083">
    <property type="entry name" value="Sugar_tr"/>
    <property type="match status" value="1"/>
</dbReference>
<dbReference type="InterPro" id="IPR036259">
    <property type="entry name" value="MFS_trans_sf"/>
</dbReference>
<evidence type="ECO:0000256" key="3">
    <source>
        <dbReference type="ARBA" id="ARBA00022989"/>
    </source>
</evidence>
<dbReference type="EMBL" id="QETA01000001">
    <property type="protein sequence ID" value="PWF25141.1"/>
    <property type="molecule type" value="Genomic_DNA"/>
</dbReference>
<dbReference type="PROSITE" id="PS50850">
    <property type="entry name" value="MFS"/>
    <property type="match status" value="1"/>
</dbReference>
<feature type="transmembrane region" description="Helical" evidence="5">
    <location>
        <begin position="155"/>
        <end position="174"/>
    </location>
</feature>
<evidence type="ECO:0000259" key="6">
    <source>
        <dbReference type="PROSITE" id="PS50850"/>
    </source>
</evidence>
<feature type="transmembrane region" description="Helical" evidence="5">
    <location>
        <begin position="261"/>
        <end position="280"/>
    </location>
</feature>
<accession>A0A2V1K213</accession>
<dbReference type="AlphaFoldDB" id="A0A2V1K213"/>
<dbReference type="Pfam" id="PF07690">
    <property type="entry name" value="MFS_1"/>
    <property type="match status" value="1"/>
</dbReference>
<feature type="transmembrane region" description="Helical" evidence="5">
    <location>
        <begin position="180"/>
        <end position="200"/>
    </location>
</feature>
<dbReference type="Proteomes" id="UP000245212">
    <property type="component" value="Unassembled WGS sequence"/>
</dbReference>
<dbReference type="RefSeq" id="WP_109060543.1">
    <property type="nucleotide sequence ID" value="NZ_QETA01000001.1"/>
</dbReference>
<keyword evidence="8" id="KW-1185">Reference proteome</keyword>
<dbReference type="InterPro" id="IPR005828">
    <property type="entry name" value="MFS_sugar_transport-like"/>
</dbReference>
<feature type="transmembrane region" description="Helical" evidence="5">
    <location>
        <begin position="292"/>
        <end position="310"/>
    </location>
</feature>
<evidence type="ECO:0000256" key="5">
    <source>
        <dbReference type="SAM" id="Phobius"/>
    </source>
</evidence>
<evidence type="ECO:0000256" key="4">
    <source>
        <dbReference type="ARBA" id="ARBA00023136"/>
    </source>
</evidence>
<dbReference type="InterPro" id="IPR020846">
    <property type="entry name" value="MFS_dom"/>
</dbReference>
<comment type="caution">
    <text evidence="7">The sequence shown here is derived from an EMBL/GenBank/DDBJ whole genome shotgun (WGS) entry which is preliminary data.</text>
</comment>
<evidence type="ECO:0000256" key="1">
    <source>
        <dbReference type="ARBA" id="ARBA00004370"/>
    </source>
</evidence>
<keyword evidence="3 5" id="KW-1133">Transmembrane helix</keyword>
<feature type="transmembrane region" description="Helical" evidence="5">
    <location>
        <begin position="352"/>
        <end position="374"/>
    </location>
</feature>
<dbReference type="GO" id="GO:0016020">
    <property type="term" value="C:membrane"/>
    <property type="evidence" value="ECO:0007669"/>
    <property type="project" value="UniProtKB-SubCell"/>
</dbReference>
<feature type="domain" description="Major facilitator superfamily (MFS) profile" evidence="6">
    <location>
        <begin position="22"/>
        <end position="405"/>
    </location>
</feature>
<dbReference type="CDD" id="cd17370">
    <property type="entry name" value="MFS_MJ1317_like"/>
    <property type="match status" value="1"/>
</dbReference>
<feature type="transmembrane region" description="Helical" evidence="5">
    <location>
        <begin position="316"/>
        <end position="340"/>
    </location>
</feature>
<dbReference type="PANTHER" id="PTHR23518:SF2">
    <property type="entry name" value="MAJOR FACILITATOR SUPERFAMILY TRANSPORTER"/>
    <property type="match status" value="1"/>
</dbReference>
<keyword evidence="2 5" id="KW-0812">Transmembrane</keyword>
<feature type="transmembrane region" description="Helical" evidence="5">
    <location>
        <begin position="221"/>
        <end position="241"/>
    </location>
</feature>
<dbReference type="InterPro" id="IPR011701">
    <property type="entry name" value="MFS"/>
</dbReference>
<gene>
    <name evidence="7" type="ORF">DD235_02990</name>
</gene>
<dbReference type="PANTHER" id="PTHR23518">
    <property type="entry name" value="C-METHYLTRANSFERASE"/>
    <property type="match status" value="1"/>
</dbReference>
<organism evidence="7 8">
    <name type="scientific">Corticimicrobacter populi</name>
    <dbReference type="NCBI Taxonomy" id="2175229"/>
    <lineage>
        <taxon>Bacteria</taxon>
        <taxon>Pseudomonadati</taxon>
        <taxon>Pseudomonadota</taxon>
        <taxon>Betaproteobacteria</taxon>
        <taxon>Burkholderiales</taxon>
        <taxon>Alcaligenaceae</taxon>
        <taxon>Corticimicrobacter</taxon>
    </lineage>
</organism>
<keyword evidence="4 5" id="KW-0472">Membrane</keyword>